<dbReference type="AlphaFoldDB" id="A0A9X2NKL2"/>
<keyword evidence="2" id="KW-1185">Reference proteome</keyword>
<protein>
    <submittedName>
        <fullName evidence="1">DUF4192 domain-containing protein</fullName>
    </submittedName>
</protein>
<organism evidence="1 2">
    <name type="scientific">Amycolatopsis iheyensis</name>
    <dbReference type="NCBI Taxonomy" id="2945988"/>
    <lineage>
        <taxon>Bacteria</taxon>
        <taxon>Bacillati</taxon>
        <taxon>Actinomycetota</taxon>
        <taxon>Actinomycetes</taxon>
        <taxon>Pseudonocardiales</taxon>
        <taxon>Pseudonocardiaceae</taxon>
        <taxon>Amycolatopsis</taxon>
    </lineage>
</organism>
<gene>
    <name evidence="1" type="ORF">M8542_47230</name>
</gene>
<dbReference type="Pfam" id="PF13830">
    <property type="entry name" value="DUF4192"/>
    <property type="match status" value="1"/>
</dbReference>
<dbReference type="RefSeq" id="WP_257926987.1">
    <property type="nucleotide sequence ID" value="NZ_JAMXQV010000045.1"/>
</dbReference>
<dbReference type="InterPro" id="IPR025447">
    <property type="entry name" value="DUF4192"/>
</dbReference>
<dbReference type="EMBL" id="JAMXQV010000045">
    <property type="protein sequence ID" value="MCR6490424.1"/>
    <property type="molecule type" value="Genomic_DNA"/>
</dbReference>
<evidence type="ECO:0000313" key="1">
    <source>
        <dbReference type="EMBL" id="MCR6490424.1"/>
    </source>
</evidence>
<dbReference type="Proteomes" id="UP001144096">
    <property type="component" value="Unassembled WGS sequence"/>
</dbReference>
<proteinExistence type="predicted"/>
<reference evidence="1" key="1">
    <citation type="submission" date="2022-06" db="EMBL/GenBank/DDBJ databases">
        <title>Amycolatopsis iheyaensis sp. nov., a new species of the genus Amycolatopsis isolated from soil in Iheya island, Japan.</title>
        <authorList>
            <person name="Ngamcharungchit C."/>
            <person name="Kanto H."/>
            <person name="Take A."/>
            <person name="Intra B."/>
            <person name="Matsumoto A."/>
            <person name="Panbangred W."/>
            <person name="Inahashi Y."/>
        </authorList>
    </citation>
    <scope>NUCLEOTIDE SEQUENCE</scope>
    <source>
        <strain evidence="1">OK19-0408</strain>
    </source>
</reference>
<name>A0A9X2NKL2_9PSEU</name>
<accession>A0A9X2NKL2</accession>
<evidence type="ECO:0000313" key="2">
    <source>
        <dbReference type="Proteomes" id="UP001144096"/>
    </source>
</evidence>
<comment type="caution">
    <text evidence="1">The sequence shown here is derived from an EMBL/GenBank/DDBJ whole genome shotgun (WGS) entry which is preliminary data.</text>
</comment>
<sequence>MTTSTPAGRTPVHLYEPAQLLAALPYLIGFRPANSLVVLCHRAPEADRVGLLLRGDIPRREDWARQARALSPRLAPDRFTGVTVLVVGGERRPGGPPPHAGFVEELANTVADVGLPMLHALWAADIAEGAPWGCYTAPQCRGVLPDPRTTVVAAMATEHGKVVFDSREELAALLEPRCPEALARRTAELTRQPGLPWPDETRVSDASLVIREAFERQRCGAGPPTDEQAVLLAAALTIPEIRDVCLATAASPGTPAALEAERLWLTLVQELPIPERAEAAALLGYTAYLRGDGALAGMALDNALAANPNHALAGLLKRVLCSGTSPQELLGLALAADPMGSSGFGLITPNYVELDMCLSVEIRCGRSMTGKT</sequence>